<evidence type="ECO:0000313" key="3">
    <source>
        <dbReference type="Proteomes" id="UP001139264"/>
    </source>
</evidence>
<organism evidence="2 3">
    <name type="scientific">Arthrobacter gengyunqii</name>
    <dbReference type="NCBI Taxonomy" id="2886940"/>
    <lineage>
        <taxon>Bacteria</taxon>
        <taxon>Bacillati</taxon>
        <taxon>Actinomycetota</taxon>
        <taxon>Actinomycetes</taxon>
        <taxon>Micrococcales</taxon>
        <taxon>Micrococcaceae</taxon>
        <taxon>Arthrobacter</taxon>
    </lineage>
</organism>
<keyword evidence="1" id="KW-0812">Transmembrane</keyword>
<accession>A0A9X1M1B0</accession>
<keyword evidence="1" id="KW-1133">Transmembrane helix</keyword>
<feature type="transmembrane region" description="Helical" evidence="1">
    <location>
        <begin position="68"/>
        <end position="88"/>
    </location>
</feature>
<feature type="transmembrane region" description="Helical" evidence="1">
    <location>
        <begin position="42"/>
        <end position="62"/>
    </location>
</feature>
<comment type="caution">
    <text evidence="2">The sequence shown here is derived from an EMBL/GenBank/DDBJ whole genome shotgun (WGS) entry which is preliminary data.</text>
</comment>
<proteinExistence type="predicted"/>
<reference evidence="2" key="1">
    <citation type="submission" date="2021-10" db="EMBL/GenBank/DDBJ databases">
        <title>Novel species in genus Arthrobacter.</title>
        <authorList>
            <person name="Liu Y."/>
        </authorList>
    </citation>
    <scope>NUCLEOTIDE SEQUENCE</scope>
    <source>
        <strain evidence="2">Zg-Y809</strain>
    </source>
</reference>
<sequence length="179" mass="20177">MSLEAALNIAMTLAIAALAWWARKFPNRAKDYPERVRMPKFIAFIGWLFVLVGLLMGIWAFGSSEGQLDARIASAATLAAGIGFIAMYRNFYMVTGPYQVVFRSVLGKEQVIHYREIVHYSVYRLRGQQFVDVRSVHGVKLSMNTTAYDLRPLLRAIDYREATGRWPVPVDAPTSESSP</sequence>
<dbReference type="Proteomes" id="UP001139264">
    <property type="component" value="Unassembled WGS sequence"/>
</dbReference>
<protein>
    <submittedName>
        <fullName evidence="2">Uncharacterized protein</fullName>
    </submittedName>
</protein>
<dbReference type="EMBL" id="JAJFZP010000006">
    <property type="protein sequence ID" value="MCC3269161.1"/>
    <property type="molecule type" value="Genomic_DNA"/>
</dbReference>
<keyword evidence="1" id="KW-0472">Membrane</keyword>
<gene>
    <name evidence="2" type="ORF">LJ751_07270</name>
</gene>
<evidence type="ECO:0000313" key="2">
    <source>
        <dbReference type="EMBL" id="MCC3269161.1"/>
    </source>
</evidence>
<evidence type="ECO:0000256" key="1">
    <source>
        <dbReference type="SAM" id="Phobius"/>
    </source>
</evidence>
<name>A0A9X1M1B0_9MICC</name>
<dbReference type="RefSeq" id="WP_227907646.1">
    <property type="nucleotide sequence ID" value="NZ_CP095461.1"/>
</dbReference>
<dbReference type="AlphaFoldDB" id="A0A9X1M1B0"/>
<feature type="transmembrane region" description="Helical" evidence="1">
    <location>
        <begin position="6"/>
        <end position="22"/>
    </location>
</feature>